<dbReference type="AlphaFoldDB" id="A0A381RUP5"/>
<dbReference type="InterPro" id="IPR006222">
    <property type="entry name" value="GCVT_N"/>
</dbReference>
<reference evidence="4" key="1">
    <citation type="submission" date="2018-05" db="EMBL/GenBank/DDBJ databases">
        <authorList>
            <person name="Lanie J.A."/>
            <person name="Ng W.-L."/>
            <person name="Kazmierczak K.M."/>
            <person name="Andrzejewski T.M."/>
            <person name="Davidsen T.M."/>
            <person name="Wayne K.J."/>
            <person name="Tettelin H."/>
            <person name="Glass J.I."/>
            <person name="Rusch D."/>
            <person name="Podicherti R."/>
            <person name="Tsui H.-C.T."/>
            <person name="Winkler M.E."/>
        </authorList>
    </citation>
    <scope>NUCLEOTIDE SEQUENCE</scope>
</reference>
<organism evidence="4">
    <name type="scientific">marine metagenome</name>
    <dbReference type="NCBI Taxonomy" id="408172"/>
    <lineage>
        <taxon>unclassified sequences</taxon>
        <taxon>metagenomes</taxon>
        <taxon>ecological metagenomes</taxon>
    </lineage>
</organism>
<evidence type="ECO:0000259" key="3">
    <source>
        <dbReference type="Pfam" id="PF08669"/>
    </source>
</evidence>
<evidence type="ECO:0000259" key="2">
    <source>
        <dbReference type="Pfam" id="PF01571"/>
    </source>
</evidence>
<dbReference type="SUPFAM" id="SSF101790">
    <property type="entry name" value="Aminomethyltransferase beta-barrel domain"/>
    <property type="match status" value="1"/>
</dbReference>
<evidence type="ECO:0008006" key="5">
    <source>
        <dbReference type="Google" id="ProtNLM"/>
    </source>
</evidence>
<protein>
    <recommendedName>
        <fullName evidence="5">Aminomethyltransferase folate-binding domain-containing protein</fullName>
    </recommendedName>
</protein>
<dbReference type="InterPro" id="IPR029043">
    <property type="entry name" value="GcvT/YgfZ_C"/>
</dbReference>
<name>A0A381RUP5_9ZZZZ</name>
<keyword evidence="1" id="KW-0809">Transit peptide</keyword>
<feature type="domain" description="GCVT N-terminal" evidence="2">
    <location>
        <begin position="10"/>
        <end position="253"/>
    </location>
</feature>
<gene>
    <name evidence="4" type="ORF">METZ01_LOCUS47788</name>
</gene>
<evidence type="ECO:0000256" key="1">
    <source>
        <dbReference type="ARBA" id="ARBA00022946"/>
    </source>
</evidence>
<evidence type="ECO:0000313" key="4">
    <source>
        <dbReference type="EMBL" id="SUZ94934.1"/>
    </source>
</evidence>
<dbReference type="InterPro" id="IPR028896">
    <property type="entry name" value="GcvT/YgfZ/DmdA"/>
</dbReference>
<dbReference type="NCBIfam" id="TIGR03317">
    <property type="entry name" value="ygfZ_signature"/>
    <property type="match status" value="1"/>
</dbReference>
<dbReference type="InterPro" id="IPR027266">
    <property type="entry name" value="TrmE/GcvT-like"/>
</dbReference>
<dbReference type="InterPro" id="IPR013977">
    <property type="entry name" value="GcvT_C"/>
</dbReference>
<feature type="domain" description="Aminomethyltransferase C-terminal" evidence="3">
    <location>
        <begin position="273"/>
        <end position="331"/>
    </location>
</feature>
<dbReference type="InterPro" id="IPR017703">
    <property type="entry name" value="YgfZ/GCV_T_CS"/>
</dbReference>
<dbReference type="PANTHER" id="PTHR43757:SF14">
    <property type="entry name" value="GLYCINE CLEAVAGE T-PROTEIN FAMILY"/>
    <property type="match status" value="1"/>
</dbReference>
<accession>A0A381RUP5</accession>
<dbReference type="EMBL" id="UINC01002279">
    <property type="protein sequence ID" value="SUZ94934.1"/>
    <property type="molecule type" value="Genomic_DNA"/>
</dbReference>
<dbReference type="PIRSF" id="PIRSF006487">
    <property type="entry name" value="GcvT"/>
    <property type="match status" value="1"/>
</dbReference>
<dbReference type="PANTHER" id="PTHR43757">
    <property type="entry name" value="AMINOMETHYLTRANSFERASE"/>
    <property type="match status" value="1"/>
</dbReference>
<proteinExistence type="predicted"/>
<dbReference type="Gene3D" id="3.30.1360.120">
    <property type="entry name" value="Probable tRNA modification gtpase trme, domain 1"/>
    <property type="match status" value="1"/>
</dbReference>
<sequence length="355" mass="37518">MPLQKSQLQTGASIFVERHGFQLPAVYSDFAAEYVAATTTLGVHDASYMGRLKATGEDSLDLLNRMSTNKVDHLGVGEGAVTVLTTDRGRIVDVLGVVNQGDHVILLTSPGRQQAVIDWLDKYTIMEDLTIENVTAETAMLSLIGPDARKLLGFASTDLPQDSLTVQTVQMGGFEVLAVDQPLGTLSRFWLIATPDAAAGLWQHLTDNGVVTLGANAMDAVRVNFGVPEYGVELGESYNPLEAGLIGSVDFAKGCYIGQEVIARLDSYKKVQKHLVSLRFDSGADISSGDELLQNGKPVGMVTSVAPAPSDGDLKGLGYVKAANATPGVCLGVAGSENCYAEIMALAQPYGPAKA</sequence>
<dbReference type="Pfam" id="PF01571">
    <property type="entry name" value="GCV_T"/>
    <property type="match status" value="1"/>
</dbReference>
<dbReference type="Pfam" id="PF08669">
    <property type="entry name" value="GCV_T_C"/>
    <property type="match status" value="1"/>
</dbReference>
<dbReference type="SUPFAM" id="SSF103025">
    <property type="entry name" value="Folate-binding domain"/>
    <property type="match status" value="1"/>
</dbReference>
<dbReference type="GO" id="GO:0005739">
    <property type="term" value="C:mitochondrion"/>
    <property type="evidence" value="ECO:0007669"/>
    <property type="project" value="TreeGrafter"/>
</dbReference>